<keyword evidence="4" id="KW-1185">Reference proteome</keyword>
<dbReference type="PANTHER" id="PTHR47197">
    <property type="entry name" value="PROTEIN NIRF"/>
    <property type="match status" value="1"/>
</dbReference>
<protein>
    <recommendedName>
        <fullName evidence="2">DUF6923 domain-containing protein</fullName>
    </recommendedName>
</protein>
<dbReference type="EMBL" id="JACIDY010000009">
    <property type="protein sequence ID" value="MBB3941404.1"/>
    <property type="molecule type" value="Genomic_DNA"/>
</dbReference>
<dbReference type="AlphaFoldDB" id="A0A7W6C0U6"/>
<evidence type="ECO:0000313" key="4">
    <source>
        <dbReference type="Proteomes" id="UP000561459"/>
    </source>
</evidence>
<organism evidence="3 4">
    <name type="scientific">Novosphingobium fluoreni</name>
    <dbReference type="NCBI Taxonomy" id="1391222"/>
    <lineage>
        <taxon>Bacteria</taxon>
        <taxon>Pseudomonadati</taxon>
        <taxon>Pseudomonadota</taxon>
        <taxon>Alphaproteobacteria</taxon>
        <taxon>Sphingomonadales</taxon>
        <taxon>Sphingomonadaceae</taxon>
        <taxon>Novosphingobium</taxon>
    </lineage>
</organism>
<dbReference type="SUPFAM" id="SSF51004">
    <property type="entry name" value="C-terminal (heme d1) domain of cytochrome cd1-nitrite reductase"/>
    <property type="match status" value="1"/>
</dbReference>
<feature type="signal peptide" evidence="1">
    <location>
        <begin position="1"/>
        <end position="28"/>
    </location>
</feature>
<proteinExistence type="predicted"/>
<dbReference type="Pfam" id="PF21959">
    <property type="entry name" value="DUF6923"/>
    <property type="match status" value="1"/>
</dbReference>
<dbReference type="InterPro" id="IPR051200">
    <property type="entry name" value="Host-pathogen_enzymatic-act"/>
</dbReference>
<accession>A0A7W6C0U6</accession>
<dbReference type="InterPro" id="IPR011048">
    <property type="entry name" value="Haem_d1_sf"/>
</dbReference>
<dbReference type="InterPro" id="IPR015943">
    <property type="entry name" value="WD40/YVTN_repeat-like_dom_sf"/>
</dbReference>
<dbReference type="InterPro" id="IPR054215">
    <property type="entry name" value="DUF6923"/>
</dbReference>
<feature type="chain" id="PRO_5031411802" description="DUF6923 domain-containing protein" evidence="1">
    <location>
        <begin position="29"/>
        <end position="314"/>
    </location>
</feature>
<keyword evidence="1" id="KW-0732">Signal</keyword>
<reference evidence="3 4" key="1">
    <citation type="submission" date="2020-08" db="EMBL/GenBank/DDBJ databases">
        <title>Genomic Encyclopedia of Type Strains, Phase IV (KMG-IV): sequencing the most valuable type-strain genomes for metagenomic binning, comparative biology and taxonomic classification.</title>
        <authorList>
            <person name="Goeker M."/>
        </authorList>
    </citation>
    <scope>NUCLEOTIDE SEQUENCE [LARGE SCALE GENOMIC DNA]</scope>
    <source>
        <strain evidence="3 4">DSM 27568</strain>
    </source>
</reference>
<dbReference type="Proteomes" id="UP000561459">
    <property type="component" value="Unassembled WGS sequence"/>
</dbReference>
<name>A0A7W6C0U6_9SPHN</name>
<evidence type="ECO:0000313" key="3">
    <source>
        <dbReference type="EMBL" id="MBB3941404.1"/>
    </source>
</evidence>
<dbReference type="PANTHER" id="PTHR47197:SF3">
    <property type="entry name" value="DIHYDRO-HEME D1 DEHYDROGENASE"/>
    <property type="match status" value="1"/>
</dbReference>
<dbReference type="Gene3D" id="2.130.10.10">
    <property type="entry name" value="YVTN repeat-like/Quinoprotein amine dehydrogenase"/>
    <property type="match status" value="1"/>
</dbReference>
<gene>
    <name evidence="3" type="ORF">GGR39_003081</name>
</gene>
<comment type="caution">
    <text evidence="3">The sequence shown here is derived from an EMBL/GenBank/DDBJ whole genome shotgun (WGS) entry which is preliminary data.</text>
</comment>
<evidence type="ECO:0000259" key="2">
    <source>
        <dbReference type="Pfam" id="PF21959"/>
    </source>
</evidence>
<sequence length="314" mass="32995">MIRARTMRVLASAVAIGCGLAMAGPALAQKEQMITVPDFADFLAIDGKTVWATNKGRVEQWSRKGKLAEVPIARPCGGMSIMGTDLWVANCKNGTLDRINIRSAKKIAAIATGIANGKEGELNVVTGAGSVWIASDPAGGIARVDPATNTVIATIPTEAGAYYLAFGHGALWAASSKTRTLQRIDPATNTVVATIPLGQQPGFLVAGEGAVWVQEQGDGTVAAIDPAINAVRGRVKVGENLKYGDIDTGGGKVWLRTTDDQTFVVIDPKTLAIRARIGKAEGSGALRYTPTGIWTSAHDVHTITWWPKPDTIGK</sequence>
<evidence type="ECO:0000256" key="1">
    <source>
        <dbReference type="SAM" id="SignalP"/>
    </source>
</evidence>
<feature type="domain" description="DUF6923" evidence="2">
    <location>
        <begin position="115"/>
        <end position="217"/>
    </location>
</feature>